<comment type="catalytic activity">
    <reaction evidence="7 8">
        <text>L-histidinol phosphate + H2O = L-histidinol + phosphate</text>
        <dbReference type="Rhea" id="RHEA:14465"/>
        <dbReference type="ChEBI" id="CHEBI:15377"/>
        <dbReference type="ChEBI" id="CHEBI:43474"/>
        <dbReference type="ChEBI" id="CHEBI:57699"/>
        <dbReference type="ChEBI" id="CHEBI:57980"/>
        <dbReference type="EC" id="3.1.3.15"/>
    </reaction>
</comment>
<dbReference type="Gene3D" id="3.20.20.140">
    <property type="entry name" value="Metal-dependent hydrolases"/>
    <property type="match status" value="1"/>
</dbReference>
<comment type="caution">
    <text evidence="10">The sequence shown here is derived from an EMBL/GenBank/DDBJ whole genome shotgun (WGS) entry which is preliminary data.</text>
</comment>
<evidence type="ECO:0000256" key="8">
    <source>
        <dbReference type="RuleBase" id="RU366003"/>
    </source>
</evidence>
<evidence type="ECO:0000256" key="7">
    <source>
        <dbReference type="ARBA" id="ARBA00049158"/>
    </source>
</evidence>
<comment type="pathway">
    <text evidence="1 8">Amino-acid biosynthesis; L-histidine biosynthesis; L-histidine from 5-phospho-alpha-D-ribose 1-diphosphate: step 8/9.</text>
</comment>
<dbReference type="GO" id="GO:0004401">
    <property type="term" value="F:histidinol-phosphatase activity"/>
    <property type="evidence" value="ECO:0007669"/>
    <property type="project" value="UniProtKB-UniRule"/>
</dbReference>
<evidence type="ECO:0000256" key="3">
    <source>
        <dbReference type="ARBA" id="ARBA00013085"/>
    </source>
</evidence>
<dbReference type="UniPathway" id="UPA00031">
    <property type="reaction ID" value="UER00013"/>
</dbReference>
<dbReference type="EMBL" id="DSMG01000185">
    <property type="protein sequence ID" value="HDX33304.1"/>
    <property type="molecule type" value="Genomic_DNA"/>
</dbReference>
<dbReference type="PANTHER" id="PTHR21039:SF0">
    <property type="entry name" value="HISTIDINOL-PHOSPHATASE"/>
    <property type="match status" value="1"/>
</dbReference>
<keyword evidence="4 8" id="KW-0028">Amino-acid biosynthesis</keyword>
<dbReference type="SMART" id="SM00481">
    <property type="entry name" value="POLIIIAc"/>
    <property type="match status" value="1"/>
</dbReference>
<dbReference type="InterPro" id="IPR016195">
    <property type="entry name" value="Pol/histidinol_Pase-like"/>
</dbReference>
<dbReference type="InterPro" id="IPR010140">
    <property type="entry name" value="Histidinol_P_phosphatase_HisJ"/>
</dbReference>
<keyword evidence="5 8" id="KW-0378">Hydrolase</keyword>
<name>A0A7C1JFJ3_9CHLR</name>
<evidence type="ECO:0000256" key="6">
    <source>
        <dbReference type="ARBA" id="ARBA00023102"/>
    </source>
</evidence>
<dbReference type="AlphaFoldDB" id="A0A7C1JFJ3"/>
<sequence length="260" mass="29726">MILTDLHMHSTYSPDGNHTIAELCEQALAIGLTHIAVTDHVEWLPDGSHQRPDFDRYFAELQACQQRYAARGLTLWSGVELGNPHEHLTEVEDLLARYPFDMIIGSLHWLRGQNIHFVHCFDGKQPEEVYTLYFEELAHIAVSVDCKVIAHFDRIFWPGTMRFGLPAIERIEQPVRNAMRAIARHGRILELNTRFLTHTPGWNPVLETVLRWYREEGGQFVAINSDAHRASEIGRNREIGEVLVEQAGCIPYLGREIVGA</sequence>
<dbReference type="GO" id="GO:0000105">
    <property type="term" value="P:L-histidine biosynthetic process"/>
    <property type="evidence" value="ECO:0007669"/>
    <property type="project" value="UniProtKB-UniRule"/>
</dbReference>
<dbReference type="SUPFAM" id="SSF89550">
    <property type="entry name" value="PHP domain-like"/>
    <property type="match status" value="1"/>
</dbReference>
<dbReference type="Pfam" id="PF02811">
    <property type="entry name" value="PHP"/>
    <property type="match status" value="1"/>
</dbReference>
<organism evidence="10">
    <name type="scientific">Caldilinea aerophila</name>
    <dbReference type="NCBI Taxonomy" id="133453"/>
    <lineage>
        <taxon>Bacteria</taxon>
        <taxon>Bacillati</taxon>
        <taxon>Chloroflexota</taxon>
        <taxon>Caldilineae</taxon>
        <taxon>Caldilineales</taxon>
        <taxon>Caldilineaceae</taxon>
        <taxon>Caldilinea</taxon>
    </lineage>
</organism>
<evidence type="ECO:0000256" key="4">
    <source>
        <dbReference type="ARBA" id="ARBA00022605"/>
    </source>
</evidence>
<keyword evidence="6 8" id="KW-0368">Histidine biosynthesis</keyword>
<evidence type="ECO:0000256" key="1">
    <source>
        <dbReference type="ARBA" id="ARBA00004970"/>
    </source>
</evidence>
<dbReference type="EC" id="3.1.3.15" evidence="3 8"/>
<proteinExistence type="inferred from homology"/>
<dbReference type="PANTHER" id="PTHR21039">
    <property type="entry name" value="HISTIDINOL PHOSPHATASE-RELATED"/>
    <property type="match status" value="1"/>
</dbReference>
<evidence type="ECO:0000259" key="9">
    <source>
        <dbReference type="SMART" id="SM00481"/>
    </source>
</evidence>
<gene>
    <name evidence="10" type="ORF">ENQ20_17730</name>
</gene>
<dbReference type="InterPro" id="IPR003141">
    <property type="entry name" value="Pol/His_phosphatase_N"/>
</dbReference>
<dbReference type="GO" id="GO:0005737">
    <property type="term" value="C:cytoplasm"/>
    <property type="evidence" value="ECO:0007669"/>
    <property type="project" value="TreeGrafter"/>
</dbReference>
<reference evidence="10" key="1">
    <citation type="journal article" date="2020" name="mSystems">
        <title>Genome- and Community-Level Interaction Insights into Carbon Utilization and Element Cycling Functions of Hydrothermarchaeota in Hydrothermal Sediment.</title>
        <authorList>
            <person name="Zhou Z."/>
            <person name="Liu Y."/>
            <person name="Xu W."/>
            <person name="Pan J."/>
            <person name="Luo Z.H."/>
            <person name="Li M."/>
        </authorList>
    </citation>
    <scope>NUCLEOTIDE SEQUENCE [LARGE SCALE GENOMIC DNA]</scope>
    <source>
        <strain evidence="10">SpSt-289</strain>
    </source>
</reference>
<evidence type="ECO:0000313" key="10">
    <source>
        <dbReference type="EMBL" id="HDX33304.1"/>
    </source>
</evidence>
<evidence type="ECO:0000256" key="2">
    <source>
        <dbReference type="ARBA" id="ARBA00009152"/>
    </source>
</evidence>
<dbReference type="NCBIfam" id="TIGR01856">
    <property type="entry name" value="hisJ_fam"/>
    <property type="match status" value="1"/>
</dbReference>
<dbReference type="InterPro" id="IPR004013">
    <property type="entry name" value="PHP_dom"/>
</dbReference>
<accession>A0A7C1JFJ3</accession>
<evidence type="ECO:0000256" key="5">
    <source>
        <dbReference type="ARBA" id="ARBA00022801"/>
    </source>
</evidence>
<feature type="domain" description="Polymerase/histidinol phosphatase N-terminal" evidence="9">
    <location>
        <begin position="4"/>
        <end position="85"/>
    </location>
</feature>
<protein>
    <recommendedName>
        <fullName evidence="3 8">Histidinol-phosphatase</fullName>
        <shortName evidence="8">HolPase</shortName>
        <ecNumber evidence="3 8">3.1.3.15</ecNumber>
    </recommendedName>
</protein>
<comment type="similarity">
    <text evidence="2 8">Belongs to the PHP hydrolase family. HisK subfamily.</text>
</comment>